<evidence type="ECO:0000313" key="1">
    <source>
        <dbReference type="EMBL" id="CAK9435419.1"/>
    </source>
</evidence>
<dbReference type="RefSeq" id="XP_066827084.1">
    <property type="nucleotide sequence ID" value="XM_066971350.1"/>
</dbReference>
<sequence>MTAFKRFLSTPSSPKRDPQAINPHTVFYRQFSKPFTKICLLSVGSYYGMIYLWEYLESTQKQPQESS</sequence>
<keyword evidence="2" id="KW-1185">Reference proteome</keyword>
<name>A0ABP0ZCL9_9ASCO</name>
<proteinExistence type="predicted"/>
<dbReference type="EMBL" id="OZ022405">
    <property type="protein sequence ID" value="CAK9435419.1"/>
    <property type="molecule type" value="Genomic_DNA"/>
</dbReference>
<dbReference type="Proteomes" id="UP001497383">
    <property type="component" value="Chromosome 1"/>
</dbReference>
<organism evidence="1 2">
    <name type="scientific">Lodderomyces beijingensis</name>
    <dbReference type="NCBI Taxonomy" id="1775926"/>
    <lineage>
        <taxon>Eukaryota</taxon>
        <taxon>Fungi</taxon>
        <taxon>Dikarya</taxon>
        <taxon>Ascomycota</taxon>
        <taxon>Saccharomycotina</taxon>
        <taxon>Pichiomycetes</taxon>
        <taxon>Debaryomycetaceae</taxon>
        <taxon>Candida/Lodderomyces clade</taxon>
        <taxon>Lodderomyces</taxon>
    </lineage>
</organism>
<protein>
    <submittedName>
        <fullName evidence="1">Uncharacterized protein</fullName>
    </submittedName>
</protein>
<gene>
    <name evidence="1" type="ORF">LODBEIA_P01460</name>
</gene>
<accession>A0ABP0ZCL9</accession>
<evidence type="ECO:0000313" key="2">
    <source>
        <dbReference type="Proteomes" id="UP001497383"/>
    </source>
</evidence>
<reference evidence="1 2" key="1">
    <citation type="submission" date="2024-03" db="EMBL/GenBank/DDBJ databases">
        <authorList>
            <person name="Brejova B."/>
        </authorList>
    </citation>
    <scope>NUCLEOTIDE SEQUENCE [LARGE SCALE GENOMIC DNA]</scope>
    <source>
        <strain evidence="1 2">CBS 14171</strain>
    </source>
</reference>
<dbReference type="GeneID" id="92205342"/>